<evidence type="ECO:0000313" key="2">
    <source>
        <dbReference type="EMBL" id="EFA10213.1"/>
    </source>
</evidence>
<accession>D6X247</accession>
<feature type="compositionally biased region" description="Basic and acidic residues" evidence="1">
    <location>
        <begin position="26"/>
        <end position="36"/>
    </location>
</feature>
<dbReference type="InParanoid" id="D6X247"/>
<protein>
    <submittedName>
        <fullName evidence="2">Uncharacterized protein</fullName>
    </submittedName>
</protein>
<keyword evidence="3" id="KW-1185">Reference proteome</keyword>
<reference evidence="2 3" key="2">
    <citation type="journal article" date="2010" name="Nucleic Acids Res.">
        <title>BeetleBase in 2010: revisions to provide comprehensive genomic information for Tribolium castaneum.</title>
        <authorList>
            <person name="Kim H.S."/>
            <person name="Murphy T."/>
            <person name="Xia J."/>
            <person name="Caragea D."/>
            <person name="Park Y."/>
            <person name="Beeman R.W."/>
            <person name="Lorenzen M.D."/>
            <person name="Butcher S."/>
            <person name="Manak J.R."/>
            <person name="Brown S.J."/>
        </authorList>
    </citation>
    <scope>GENOME REANNOTATION</scope>
    <source>
        <strain evidence="2 3">Georgia GA2</strain>
    </source>
</reference>
<organism evidence="2 3">
    <name type="scientific">Tribolium castaneum</name>
    <name type="common">Red flour beetle</name>
    <dbReference type="NCBI Taxonomy" id="7070"/>
    <lineage>
        <taxon>Eukaryota</taxon>
        <taxon>Metazoa</taxon>
        <taxon>Ecdysozoa</taxon>
        <taxon>Arthropoda</taxon>
        <taxon>Hexapoda</taxon>
        <taxon>Insecta</taxon>
        <taxon>Pterygota</taxon>
        <taxon>Neoptera</taxon>
        <taxon>Endopterygota</taxon>
        <taxon>Coleoptera</taxon>
        <taxon>Polyphaga</taxon>
        <taxon>Cucujiformia</taxon>
        <taxon>Tenebrionidae</taxon>
        <taxon>Tenebrionidae incertae sedis</taxon>
        <taxon>Tribolium</taxon>
    </lineage>
</organism>
<feature type="region of interest" description="Disordered" evidence="1">
    <location>
        <begin position="1"/>
        <end position="86"/>
    </location>
</feature>
<reference evidence="2 3" key="1">
    <citation type="journal article" date="2008" name="Nature">
        <title>The genome of the model beetle and pest Tribolium castaneum.</title>
        <authorList>
            <consortium name="Tribolium Genome Sequencing Consortium"/>
            <person name="Richards S."/>
            <person name="Gibbs R.A."/>
            <person name="Weinstock G.M."/>
            <person name="Brown S.J."/>
            <person name="Denell R."/>
            <person name="Beeman R.W."/>
            <person name="Gibbs R."/>
            <person name="Beeman R.W."/>
            <person name="Brown S.J."/>
            <person name="Bucher G."/>
            <person name="Friedrich M."/>
            <person name="Grimmelikhuijzen C.J."/>
            <person name="Klingler M."/>
            <person name="Lorenzen M."/>
            <person name="Richards S."/>
            <person name="Roth S."/>
            <person name="Schroder R."/>
            <person name="Tautz D."/>
            <person name="Zdobnov E.M."/>
            <person name="Muzny D."/>
            <person name="Gibbs R.A."/>
            <person name="Weinstock G.M."/>
            <person name="Attaway T."/>
            <person name="Bell S."/>
            <person name="Buhay C.J."/>
            <person name="Chandrabose M.N."/>
            <person name="Chavez D."/>
            <person name="Clerk-Blankenburg K.P."/>
            <person name="Cree A."/>
            <person name="Dao M."/>
            <person name="Davis C."/>
            <person name="Chacko J."/>
            <person name="Dinh H."/>
            <person name="Dugan-Rocha S."/>
            <person name="Fowler G."/>
            <person name="Garner T.T."/>
            <person name="Garnes J."/>
            <person name="Gnirke A."/>
            <person name="Hawes A."/>
            <person name="Hernandez J."/>
            <person name="Hines S."/>
            <person name="Holder M."/>
            <person name="Hume J."/>
            <person name="Jhangiani S.N."/>
            <person name="Joshi V."/>
            <person name="Khan Z.M."/>
            <person name="Jackson L."/>
            <person name="Kovar C."/>
            <person name="Kowis A."/>
            <person name="Lee S."/>
            <person name="Lewis L.R."/>
            <person name="Margolis J."/>
            <person name="Morgan M."/>
            <person name="Nazareth L.V."/>
            <person name="Nguyen N."/>
            <person name="Okwuonu G."/>
            <person name="Parker D."/>
            <person name="Richards S."/>
            <person name="Ruiz S.J."/>
            <person name="Santibanez J."/>
            <person name="Savard J."/>
            <person name="Scherer S.E."/>
            <person name="Schneider B."/>
            <person name="Sodergren E."/>
            <person name="Tautz D."/>
            <person name="Vattahil S."/>
            <person name="Villasana D."/>
            <person name="White C.S."/>
            <person name="Wright R."/>
            <person name="Park Y."/>
            <person name="Beeman R.W."/>
            <person name="Lord J."/>
            <person name="Oppert B."/>
            <person name="Lorenzen M."/>
            <person name="Brown S."/>
            <person name="Wang L."/>
            <person name="Savard J."/>
            <person name="Tautz D."/>
            <person name="Richards S."/>
            <person name="Weinstock G."/>
            <person name="Gibbs R.A."/>
            <person name="Liu Y."/>
            <person name="Worley K."/>
            <person name="Weinstock G."/>
            <person name="Elsik C.G."/>
            <person name="Reese J.T."/>
            <person name="Elhaik E."/>
            <person name="Landan G."/>
            <person name="Graur D."/>
            <person name="Arensburger P."/>
            <person name="Atkinson P."/>
            <person name="Beeman R.W."/>
            <person name="Beidler J."/>
            <person name="Brown S.J."/>
            <person name="Demuth J.P."/>
            <person name="Drury D.W."/>
            <person name="Du Y.Z."/>
            <person name="Fujiwara H."/>
            <person name="Lorenzen M."/>
            <person name="Maselli V."/>
            <person name="Osanai M."/>
            <person name="Park Y."/>
            <person name="Robertson H.M."/>
            <person name="Tu Z."/>
            <person name="Wang J.J."/>
            <person name="Wang S."/>
            <person name="Richards S."/>
            <person name="Song H."/>
            <person name="Zhang L."/>
            <person name="Sodergren E."/>
            <person name="Werner D."/>
            <person name="Stanke M."/>
            <person name="Morgenstern B."/>
            <person name="Solovyev V."/>
            <person name="Kosarev P."/>
            <person name="Brown G."/>
            <person name="Chen H.C."/>
            <person name="Ermolaeva O."/>
            <person name="Hlavina W."/>
            <person name="Kapustin Y."/>
            <person name="Kiryutin B."/>
            <person name="Kitts P."/>
            <person name="Maglott D."/>
            <person name="Pruitt K."/>
            <person name="Sapojnikov V."/>
            <person name="Souvorov A."/>
            <person name="Mackey A.J."/>
            <person name="Waterhouse R.M."/>
            <person name="Wyder S."/>
            <person name="Zdobnov E.M."/>
            <person name="Zdobnov E.M."/>
            <person name="Wyder S."/>
            <person name="Kriventseva E.V."/>
            <person name="Kadowaki T."/>
            <person name="Bork P."/>
            <person name="Aranda M."/>
            <person name="Bao R."/>
            <person name="Beermann A."/>
            <person name="Berns N."/>
            <person name="Bolognesi R."/>
            <person name="Bonneton F."/>
            <person name="Bopp D."/>
            <person name="Brown S.J."/>
            <person name="Bucher G."/>
            <person name="Butts T."/>
            <person name="Chaumot A."/>
            <person name="Denell R.E."/>
            <person name="Ferrier D.E."/>
            <person name="Friedrich M."/>
            <person name="Gordon C.M."/>
            <person name="Jindra M."/>
            <person name="Klingler M."/>
            <person name="Lan Q."/>
            <person name="Lattorff H.M."/>
            <person name="Laudet V."/>
            <person name="von Levetsow C."/>
            <person name="Liu Z."/>
            <person name="Lutz R."/>
            <person name="Lynch J.A."/>
            <person name="da Fonseca R.N."/>
            <person name="Posnien N."/>
            <person name="Reuter R."/>
            <person name="Roth S."/>
            <person name="Savard J."/>
            <person name="Schinko J.B."/>
            <person name="Schmitt C."/>
            <person name="Schoppmeier M."/>
            <person name="Schroder R."/>
            <person name="Shippy T.D."/>
            <person name="Simonnet F."/>
            <person name="Marques-Souza H."/>
            <person name="Tautz D."/>
            <person name="Tomoyasu Y."/>
            <person name="Trauner J."/>
            <person name="Van der Zee M."/>
            <person name="Vervoort M."/>
            <person name="Wittkopp N."/>
            <person name="Wimmer E.A."/>
            <person name="Yang X."/>
            <person name="Jones A.K."/>
            <person name="Sattelle D.B."/>
            <person name="Ebert P.R."/>
            <person name="Nelson D."/>
            <person name="Scott J.G."/>
            <person name="Beeman R.W."/>
            <person name="Muthukrishnan S."/>
            <person name="Kramer K.J."/>
            <person name="Arakane Y."/>
            <person name="Beeman R.W."/>
            <person name="Zhu Q."/>
            <person name="Hogenkamp D."/>
            <person name="Dixit R."/>
            <person name="Oppert B."/>
            <person name="Jiang H."/>
            <person name="Zou Z."/>
            <person name="Marshall J."/>
            <person name="Elpidina E."/>
            <person name="Vinokurov K."/>
            <person name="Oppert C."/>
            <person name="Zou Z."/>
            <person name="Evans J."/>
            <person name="Lu Z."/>
            <person name="Zhao P."/>
            <person name="Sumathipala N."/>
            <person name="Altincicek B."/>
            <person name="Vilcinskas A."/>
            <person name="Williams M."/>
            <person name="Hultmark D."/>
            <person name="Hetru C."/>
            <person name="Jiang H."/>
            <person name="Grimmelikhuijzen C.J."/>
            <person name="Hauser F."/>
            <person name="Cazzamali G."/>
            <person name="Williamson M."/>
            <person name="Park Y."/>
            <person name="Li B."/>
            <person name="Tanaka Y."/>
            <person name="Predel R."/>
            <person name="Neupert S."/>
            <person name="Schachtner J."/>
            <person name="Verleyen P."/>
            <person name="Raible F."/>
            <person name="Bork P."/>
            <person name="Friedrich M."/>
            <person name="Walden K.K."/>
            <person name="Robertson H.M."/>
            <person name="Angeli S."/>
            <person name="Foret S."/>
            <person name="Bucher G."/>
            <person name="Schuetz S."/>
            <person name="Maleszka R."/>
            <person name="Wimmer E.A."/>
            <person name="Beeman R.W."/>
            <person name="Lorenzen M."/>
            <person name="Tomoyasu Y."/>
            <person name="Miller S.C."/>
            <person name="Grossmann D."/>
            <person name="Bucher G."/>
        </authorList>
    </citation>
    <scope>NUCLEOTIDE SEQUENCE [LARGE SCALE GENOMIC DNA]</scope>
    <source>
        <strain evidence="2 3">Georgia GA2</strain>
    </source>
</reference>
<dbReference type="HOGENOM" id="CLU_2161609_0_0_1"/>
<gene>
    <name evidence="2" type="primary">AUGUSTUS-3.0.2_12409</name>
    <name evidence="2" type="ORF">TcasGA2_TC012409</name>
</gene>
<evidence type="ECO:0000256" key="1">
    <source>
        <dbReference type="SAM" id="MobiDB-lite"/>
    </source>
</evidence>
<evidence type="ECO:0000313" key="3">
    <source>
        <dbReference type="Proteomes" id="UP000007266"/>
    </source>
</evidence>
<dbReference type="EMBL" id="KQ971371">
    <property type="protein sequence ID" value="EFA10213.1"/>
    <property type="molecule type" value="Genomic_DNA"/>
</dbReference>
<dbReference type="Proteomes" id="UP000007266">
    <property type="component" value="Linkage group 9"/>
</dbReference>
<dbReference type="AlphaFoldDB" id="D6X247"/>
<proteinExistence type="predicted"/>
<feature type="compositionally biased region" description="Low complexity" evidence="1">
    <location>
        <begin position="10"/>
        <end position="22"/>
    </location>
</feature>
<sequence>MSKLLNLFGSKNKNNKSMKSNSENLTNEKNKYHEDDNPAPILARKTSLTKSGRMKERKRKNISVSDYFPESDKVAQSPEKNDENCDPDEVFSVEEVVREMHQIGRMEITAL</sequence>
<name>D6X247_TRICA</name>